<feature type="compositionally biased region" description="Basic and acidic residues" evidence="1">
    <location>
        <begin position="200"/>
        <end position="219"/>
    </location>
</feature>
<dbReference type="Proteomes" id="UP000176609">
    <property type="component" value="Unassembled WGS sequence"/>
</dbReference>
<dbReference type="EMBL" id="MFJR01000007">
    <property type="protein sequence ID" value="OGG27109.1"/>
    <property type="molecule type" value="Genomic_DNA"/>
</dbReference>
<evidence type="ECO:0000313" key="2">
    <source>
        <dbReference type="EMBL" id="OGG27109.1"/>
    </source>
</evidence>
<dbReference type="AlphaFoldDB" id="A0A1F6AQZ4"/>
<protein>
    <submittedName>
        <fullName evidence="2">Uncharacterized protein</fullName>
    </submittedName>
</protein>
<evidence type="ECO:0000313" key="3">
    <source>
        <dbReference type="Proteomes" id="UP000176609"/>
    </source>
</evidence>
<name>A0A1F6AQZ4_9BACT</name>
<organism evidence="2 3">
    <name type="scientific">Candidatus Gottesmanbacteria bacterium RIFCSPLOWO2_01_FULL_39_12b</name>
    <dbReference type="NCBI Taxonomy" id="1798388"/>
    <lineage>
        <taxon>Bacteria</taxon>
        <taxon>Candidatus Gottesmaniibacteriota</taxon>
    </lineage>
</organism>
<comment type="caution">
    <text evidence="2">The sequence shown here is derived from an EMBL/GenBank/DDBJ whole genome shotgun (WGS) entry which is preliminary data.</text>
</comment>
<proteinExistence type="predicted"/>
<accession>A0A1F6AQZ4</accession>
<gene>
    <name evidence="2" type="ORF">A2960_03145</name>
</gene>
<evidence type="ECO:0000256" key="1">
    <source>
        <dbReference type="SAM" id="MobiDB-lite"/>
    </source>
</evidence>
<sequence>MFVECPYNQTPNLEIMAEPWAYQVAPGSKLYYAPESKSHASRFIEDVLVGLQRDRTIPDEFIPESFMQGLTNIESTGWRRETDHLFNFVEELADVLYQIMKFAIGDNKTVGLIKEARALEDKDQSRSSQQQIINERLSTTPWLEELAGTDNLPILTKTFIAAMDSREVRGVPPDKIVQPASLIWQKLFAGLDDQYETIEPEERKNNKRGKPTEEDPDRMSEAKELLLAAEELDKKTGLTKTEDVRRFLYWLAFNGIYSPSDETRFYSGIQSAIQNELPDVFQGTNITLPDIIKLALRKQTLRMEIGIKLRERFTGTDFDTRAATKIITQFCLPYLIAQIIPDLSITASPKPT</sequence>
<reference evidence="2 3" key="1">
    <citation type="journal article" date="2016" name="Nat. Commun.">
        <title>Thousands of microbial genomes shed light on interconnected biogeochemical processes in an aquifer system.</title>
        <authorList>
            <person name="Anantharaman K."/>
            <person name="Brown C.T."/>
            <person name="Hug L.A."/>
            <person name="Sharon I."/>
            <person name="Castelle C.J."/>
            <person name="Probst A.J."/>
            <person name="Thomas B.C."/>
            <person name="Singh A."/>
            <person name="Wilkins M.J."/>
            <person name="Karaoz U."/>
            <person name="Brodie E.L."/>
            <person name="Williams K.H."/>
            <person name="Hubbard S.S."/>
            <person name="Banfield J.F."/>
        </authorList>
    </citation>
    <scope>NUCLEOTIDE SEQUENCE [LARGE SCALE GENOMIC DNA]</scope>
</reference>
<feature type="region of interest" description="Disordered" evidence="1">
    <location>
        <begin position="198"/>
        <end position="219"/>
    </location>
</feature>